<reference evidence="2" key="2">
    <citation type="submission" date="2019-10" db="EMBL/GenBank/DDBJ databases">
        <title>A de novo genome assembly of a pear dwarfing rootstock.</title>
        <authorList>
            <person name="Wang F."/>
            <person name="Wang J."/>
            <person name="Li S."/>
            <person name="Zhang Y."/>
            <person name="Fang M."/>
            <person name="Ma L."/>
            <person name="Zhao Y."/>
            <person name="Jiang S."/>
        </authorList>
    </citation>
    <scope>NUCLEOTIDE SEQUENCE [LARGE SCALE GENOMIC DNA]</scope>
</reference>
<reference evidence="1 2" key="1">
    <citation type="submission" date="2019-09" db="EMBL/GenBank/DDBJ databases">
        <authorList>
            <person name="Ou C."/>
        </authorList>
    </citation>
    <scope>NUCLEOTIDE SEQUENCE [LARGE SCALE GENOMIC DNA]</scope>
    <source>
        <strain evidence="1">S2</strain>
        <tissue evidence="1">Leaf</tissue>
    </source>
</reference>
<gene>
    <name evidence="1" type="ORF">D8674_012101</name>
</gene>
<keyword evidence="2" id="KW-1185">Reference proteome</keyword>
<name>A0A5N5G0Q3_9ROSA</name>
<dbReference type="OrthoDB" id="10497013at2759"/>
<evidence type="ECO:0000313" key="1">
    <source>
        <dbReference type="EMBL" id="KAB2608933.1"/>
    </source>
</evidence>
<proteinExistence type="predicted"/>
<comment type="caution">
    <text evidence="1">The sequence shown here is derived from an EMBL/GenBank/DDBJ whole genome shotgun (WGS) entry which is preliminary data.</text>
</comment>
<accession>A0A5N5G0Q3</accession>
<dbReference type="EMBL" id="SMOL01000553">
    <property type="protein sequence ID" value="KAB2608933.1"/>
    <property type="molecule type" value="Genomic_DNA"/>
</dbReference>
<dbReference type="Proteomes" id="UP000327157">
    <property type="component" value="Chromosome 14"/>
</dbReference>
<dbReference type="AlphaFoldDB" id="A0A5N5G0Q3"/>
<sequence length="456" mass="50252">MSSSSHKNDDGMWPLYCQGGSLSKVGYFKAAHFKISSDNWFRDFLEAYCHAIPSRMRVKRAKDGSSREPCDEARRAIKFHPYYFALGFTFPMPRFFQEVLCSMRYSEFGSTPKTSPDMKKVHFAIGIPSEYCEWRWMLSHLRREKGGMPPREEIKRIKSEKVPLPAKVAPKLIPSAVKTDSFTEKKETARAGNHEKSTKSAFREVAEICVLLKPDLLKDIDVCAKFVDGVKGVVGPSSFVKHMTRYKRIVLLAMMQKTMILEAESMLLDQEDTKAAKKLETACQEIVDLKTMLDAIQVKTDRCYNQVIYFKKVVDRLEPQGALKINDNLKKEVEELQRAGAAGGEELDGAATEGVMTAEVPVELLKSSGLDIVGGHTCDGSGGCGGGGGHGETMAVVSVVAIVRQWRMVVAMVARVMAVEDMVVAAMVVGGGGVKYGGGGNGDDEKVENVVLVVVM</sequence>
<evidence type="ECO:0000313" key="2">
    <source>
        <dbReference type="Proteomes" id="UP000327157"/>
    </source>
</evidence>
<reference evidence="1 2" key="3">
    <citation type="submission" date="2019-11" db="EMBL/GenBank/DDBJ databases">
        <title>A de novo genome assembly of a pear dwarfing rootstock.</title>
        <authorList>
            <person name="Wang F."/>
            <person name="Wang J."/>
            <person name="Li S."/>
            <person name="Zhang Y."/>
            <person name="Fang M."/>
            <person name="Ma L."/>
            <person name="Zhao Y."/>
            <person name="Jiang S."/>
        </authorList>
    </citation>
    <scope>NUCLEOTIDE SEQUENCE [LARGE SCALE GENOMIC DNA]</scope>
    <source>
        <strain evidence="1">S2</strain>
        <tissue evidence="1">Leaf</tissue>
    </source>
</reference>
<protein>
    <submittedName>
        <fullName evidence="1">Uncharacterized protein</fullName>
    </submittedName>
</protein>
<organism evidence="1 2">
    <name type="scientific">Pyrus ussuriensis x Pyrus communis</name>
    <dbReference type="NCBI Taxonomy" id="2448454"/>
    <lineage>
        <taxon>Eukaryota</taxon>
        <taxon>Viridiplantae</taxon>
        <taxon>Streptophyta</taxon>
        <taxon>Embryophyta</taxon>
        <taxon>Tracheophyta</taxon>
        <taxon>Spermatophyta</taxon>
        <taxon>Magnoliopsida</taxon>
        <taxon>eudicotyledons</taxon>
        <taxon>Gunneridae</taxon>
        <taxon>Pentapetalae</taxon>
        <taxon>rosids</taxon>
        <taxon>fabids</taxon>
        <taxon>Rosales</taxon>
        <taxon>Rosaceae</taxon>
        <taxon>Amygdaloideae</taxon>
        <taxon>Maleae</taxon>
        <taxon>Pyrus</taxon>
    </lineage>
</organism>